<dbReference type="Proteomes" id="UP000887565">
    <property type="component" value="Unplaced"/>
</dbReference>
<proteinExistence type="predicted"/>
<name>A0A915LBN0_ROMCU</name>
<evidence type="ECO:0000313" key="3">
    <source>
        <dbReference type="WBParaSite" id="nRc.2.0.1.t47758-RA"/>
    </source>
</evidence>
<organism evidence="2 3">
    <name type="scientific">Romanomermis culicivorax</name>
    <name type="common">Nematode worm</name>
    <dbReference type="NCBI Taxonomy" id="13658"/>
    <lineage>
        <taxon>Eukaryota</taxon>
        <taxon>Metazoa</taxon>
        <taxon>Ecdysozoa</taxon>
        <taxon>Nematoda</taxon>
        <taxon>Enoplea</taxon>
        <taxon>Dorylaimia</taxon>
        <taxon>Mermithida</taxon>
        <taxon>Mermithoidea</taxon>
        <taxon>Mermithidae</taxon>
        <taxon>Romanomermis</taxon>
    </lineage>
</organism>
<dbReference type="PANTHER" id="PTHR37976">
    <property type="entry name" value="PROTEIN CBG16927"/>
    <property type="match status" value="1"/>
</dbReference>
<sequence length="226" mass="25489">MPAFCGETARKQFFRPMTNLNAISYAEGTKTPWPLVLPSIKEAPVLQDADNPDCYRITGDVKVNRPARGKLYAYVELKNEVNGEPIPCYNAKADGCGGIGSCIFCDVCSQVKGTKKKKKDEELLRIEISGSKFDCDWGLELGLFRNTSVVFCVPKVDAFIKKLNIDRKTWDHFMSKAKGSQTAFMTYYLFEDEPINRMSESDLQRKIDNMQGVLGCHELVMDVFLN</sequence>
<dbReference type="WBParaSite" id="nRc.2.0.1.t47758-RA">
    <property type="protein sequence ID" value="nRc.2.0.1.t47758-RA"/>
    <property type="gene ID" value="nRc.2.0.1.g47758"/>
</dbReference>
<reference evidence="3" key="1">
    <citation type="submission" date="2022-11" db="UniProtKB">
        <authorList>
            <consortium name="WormBaseParasite"/>
        </authorList>
    </citation>
    <scope>IDENTIFICATION</scope>
</reference>
<keyword evidence="1" id="KW-0732">Signal</keyword>
<dbReference type="AlphaFoldDB" id="A0A915LBN0"/>
<dbReference type="PANTHER" id="PTHR37976:SF2">
    <property type="entry name" value="PROTEIN CBG16925"/>
    <property type="match status" value="1"/>
</dbReference>
<protein>
    <submittedName>
        <fullName evidence="3">Uncharacterized protein</fullName>
    </submittedName>
</protein>
<accession>A0A915LBN0</accession>
<dbReference type="InterPro" id="IPR036846">
    <property type="entry name" value="GM2-AP_sf"/>
</dbReference>
<evidence type="ECO:0000256" key="1">
    <source>
        <dbReference type="ARBA" id="ARBA00022729"/>
    </source>
</evidence>
<dbReference type="SUPFAM" id="SSF63707">
    <property type="entry name" value="Ganglioside M2 (gm2) activator"/>
    <property type="match status" value="1"/>
</dbReference>
<keyword evidence="2" id="KW-1185">Reference proteome</keyword>
<evidence type="ECO:0000313" key="2">
    <source>
        <dbReference type="Proteomes" id="UP000887565"/>
    </source>
</evidence>